<dbReference type="EMBL" id="BAABGJ010000032">
    <property type="protein sequence ID" value="GAA4346124.1"/>
    <property type="molecule type" value="Genomic_DNA"/>
</dbReference>
<dbReference type="Gene3D" id="2.60.40.2500">
    <property type="match status" value="1"/>
</dbReference>
<dbReference type="InterPro" id="IPR033645">
    <property type="entry name" value="VirB9/CagX/TrbG_C"/>
</dbReference>
<comment type="caution">
    <text evidence="4">The sequence shown here is derived from an EMBL/GenBank/DDBJ whole genome shotgun (WGS) entry which is preliminary data.</text>
</comment>
<evidence type="ECO:0000256" key="2">
    <source>
        <dbReference type="ARBA" id="ARBA00022729"/>
    </source>
</evidence>
<keyword evidence="2 3" id="KW-0732">Signal</keyword>
<name>A0ABP8HWH3_9BURK</name>
<comment type="similarity">
    <text evidence="1">Belongs to the TrbG/VirB9 family.</text>
</comment>
<feature type="chain" id="PRO_5045392796" evidence="3">
    <location>
        <begin position="20"/>
        <end position="269"/>
    </location>
</feature>
<evidence type="ECO:0000256" key="1">
    <source>
        <dbReference type="ARBA" id="ARBA00006135"/>
    </source>
</evidence>
<dbReference type="Pfam" id="PF03524">
    <property type="entry name" value="CagX"/>
    <property type="match status" value="1"/>
</dbReference>
<dbReference type="Proteomes" id="UP001500975">
    <property type="component" value="Unassembled WGS sequence"/>
</dbReference>
<organism evidence="4 5">
    <name type="scientific">Variovorax defluvii</name>
    <dbReference type="NCBI Taxonomy" id="913761"/>
    <lineage>
        <taxon>Bacteria</taxon>
        <taxon>Pseudomonadati</taxon>
        <taxon>Pseudomonadota</taxon>
        <taxon>Betaproteobacteria</taxon>
        <taxon>Burkholderiales</taxon>
        <taxon>Comamonadaceae</taxon>
        <taxon>Variovorax</taxon>
    </lineage>
</organism>
<accession>A0ABP8HWH3</accession>
<evidence type="ECO:0000256" key="3">
    <source>
        <dbReference type="SAM" id="SignalP"/>
    </source>
</evidence>
<dbReference type="InterPro" id="IPR014148">
    <property type="entry name" value="VirB9"/>
</dbReference>
<gene>
    <name evidence="4" type="primary">virB9</name>
    <name evidence="4" type="ORF">GCM10023165_30680</name>
</gene>
<dbReference type="NCBIfam" id="TIGR02781">
    <property type="entry name" value="VirB9"/>
    <property type="match status" value="1"/>
</dbReference>
<keyword evidence="5" id="KW-1185">Reference proteome</keyword>
<dbReference type="InterPro" id="IPR038161">
    <property type="entry name" value="VirB9/CagX/TrbG_C_sf"/>
</dbReference>
<evidence type="ECO:0000313" key="4">
    <source>
        <dbReference type="EMBL" id="GAA4346124.1"/>
    </source>
</evidence>
<proteinExistence type="inferred from homology"/>
<reference evidence="5" key="1">
    <citation type="journal article" date="2019" name="Int. J. Syst. Evol. Microbiol.">
        <title>The Global Catalogue of Microorganisms (GCM) 10K type strain sequencing project: providing services to taxonomists for standard genome sequencing and annotation.</title>
        <authorList>
            <consortium name="The Broad Institute Genomics Platform"/>
            <consortium name="The Broad Institute Genome Sequencing Center for Infectious Disease"/>
            <person name="Wu L."/>
            <person name="Ma J."/>
        </authorList>
    </citation>
    <scope>NUCLEOTIDE SEQUENCE [LARGE SCALE GENOMIC DNA]</scope>
    <source>
        <strain evidence="5">JCM 17804</strain>
    </source>
</reference>
<sequence length="269" mass="29444">MPAAVLACSVGLSAPSGVAATLPPAGKVDARVRTVAYNPDDVVTLHGYVGYQIHLQFAEGEEFVNLGSGDNAAFDVGAERNHFFIKPKEARASTNLTILTNRRAYHFDYVVSASAPVGAAARRMVYSIRFTYPEDEARALAAEAERRRTEARMSQASDRPRNMNYWFCGSEALKPMSAYDDGVQTRLRFQARSEFPAMFVQNDDGSESLLNFNVENDEVVIHRVARRFVLRRGQLVGCVVNRSFAGGVARTATNTSVPGVQRSTMGGEP</sequence>
<dbReference type="CDD" id="cd06911">
    <property type="entry name" value="VirB9_CagX_TrbG"/>
    <property type="match status" value="1"/>
</dbReference>
<protein>
    <submittedName>
        <fullName evidence="4">P-type conjugative transfer protein VirB9</fullName>
    </submittedName>
</protein>
<evidence type="ECO:0000313" key="5">
    <source>
        <dbReference type="Proteomes" id="UP001500975"/>
    </source>
</evidence>
<dbReference type="InterPro" id="IPR010258">
    <property type="entry name" value="Conjugal_tfr_TrbG/VirB9/CagX"/>
</dbReference>
<feature type="signal peptide" evidence="3">
    <location>
        <begin position="1"/>
        <end position="19"/>
    </location>
</feature>